<evidence type="ECO:0000313" key="2">
    <source>
        <dbReference type="Proteomes" id="UP000005150"/>
    </source>
</evidence>
<evidence type="ECO:0000313" key="1">
    <source>
        <dbReference type="EMBL" id="EIY69924.1"/>
    </source>
</evidence>
<sequence>MFPESRYIIIADHFGHFLHGIYLLLQQHGRLTQRHRVGWLKYNTFSDNSKSVSNGSPLALYYYTGKNIAPETTRRTTIKITATSGRNSKTYTIELGADSPNVENRNYSIYRNNNYTFNINLK</sequence>
<comment type="caution">
    <text evidence="1">The sequence shown here is derived from an EMBL/GenBank/DDBJ whole genome shotgun (WGS) entry which is preliminary data.</text>
</comment>
<organism evidence="1 2">
    <name type="scientific">Bacteroides salyersiae CL02T12C01</name>
    <dbReference type="NCBI Taxonomy" id="997887"/>
    <lineage>
        <taxon>Bacteria</taxon>
        <taxon>Pseudomonadati</taxon>
        <taxon>Bacteroidota</taxon>
        <taxon>Bacteroidia</taxon>
        <taxon>Bacteroidales</taxon>
        <taxon>Bacteroidaceae</taxon>
        <taxon>Bacteroides</taxon>
    </lineage>
</organism>
<dbReference type="EMBL" id="AGXV01000009">
    <property type="protein sequence ID" value="EIY69924.1"/>
    <property type="molecule type" value="Genomic_DNA"/>
</dbReference>
<gene>
    <name evidence="1" type="ORF">HMPREF1071_00492</name>
</gene>
<keyword evidence="2" id="KW-1185">Reference proteome</keyword>
<protein>
    <submittedName>
        <fullName evidence="1">Uncharacterized protein</fullName>
    </submittedName>
</protein>
<dbReference type="AlphaFoldDB" id="I9IA18"/>
<dbReference type="Proteomes" id="UP000005150">
    <property type="component" value="Unassembled WGS sequence"/>
</dbReference>
<dbReference type="HOGENOM" id="CLU_2022127_0_0_10"/>
<accession>I9IA18</accession>
<reference evidence="1 2" key="1">
    <citation type="submission" date="2012-02" db="EMBL/GenBank/DDBJ databases">
        <title>The Genome Sequence of Bacteroides salyersiae CL02T12C01.</title>
        <authorList>
            <consortium name="The Broad Institute Genome Sequencing Platform"/>
            <person name="Earl A."/>
            <person name="Ward D."/>
            <person name="Feldgarden M."/>
            <person name="Gevers D."/>
            <person name="Zitomersky N.L."/>
            <person name="Coyne M.J."/>
            <person name="Comstock L.E."/>
            <person name="Young S.K."/>
            <person name="Zeng Q."/>
            <person name="Gargeya S."/>
            <person name="Fitzgerald M."/>
            <person name="Haas B."/>
            <person name="Abouelleil A."/>
            <person name="Alvarado L."/>
            <person name="Arachchi H.M."/>
            <person name="Berlin A."/>
            <person name="Chapman S.B."/>
            <person name="Gearin G."/>
            <person name="Goldberg J."/>
            <person name="Griggs A."/>
            <person name="Gujja S."/>
            <person name="Hansen M."/>
            <person name="Heiman D."/>
            <person name="Howarth C."/>
            <person name="Larimer J."/>
            <person name="Lui A."/>
            <person name="MacDonald P.J.P."/>
            <person name="McCowen C."/>
            <person name="Montmayeur A."/>
            <person name="Murphy C."/>
            <person name="Neiman D."/>
            <person name="Pearson M."/>
            <person name="Priest M."/>
            <person name="Roberts A."/>
            <person name="Saif S."/>
            <person name="Shea T."/>
            <person name="Sisk P."/>
            <person name="Stolte C."/>
            <person name="Sykes S."/>
            <person name="Wortman J."/>
            <person name="Nusbaum C."/>
            <person name="Birren B."/>
        </authorList>
    </citation>
    <scope>NUCLEOTIDE SEQUENCE [LARGE SCALE GENOMIC DNA]</scope>
    <source>
        <strain evidence="1 2">CL02T12C01</strain>
    </source>
</reference>
<proteinExistence type="predicted"/>
<name>I9IA18_9BACE</name>